<dbReference type="Proteomes" id="UP000004947">
    <property type="component" value="Unassembled WGS sequence"/>
</dbReference>
<comment type="caution">
    <text evidence="1">The sequence shown here is derived from an EMBL/GenBank/DDBJ whole genome shotgun (WGS) entry which is preliminary data.</text>
</comment>
<dbReference type="EMBL" id="ABCK01000029">
    <property type="protein sequence ID" value="EDM25459.1"/>
    <property type="molecule type" value="Genomic_DNA"/>
</dbReference>
<organism evidence="1 2">
    <name type="scientific">Lentisphaera araneosa HTCC2155</name>
    <dbReference type="NCBI Taxonomy" id="313628"/>
    <lineage>
        <taxon>Bacteria</taxon>
        <taxon>Pseudomonadati</taxon>
        <taxon>Lentisphaerota</taxon>
        <taxon>Lentisphaeria</taxon>
        <taxon>Lentisphaerales</taxon>
        <taxon>Lentisphaeraceae</taxon>
        <taxon>Lentisphaera</taxon>
    </lineage>
</organism>
<name>A6DSB4_9BACT</name>
<dbReference type="AlphaFoldDB" id="A6DSB4"/>
<evidence type="ECO:0000313" key="2">
    <source>
        <dbReference type="Proteomes" id="UP000004947"/>
    </source>
</evidence>
<evidence type="ECO:0000313" key="1">
    <source>
        <dbReference type="EMBL" id="EDM25459.1"/>
    </source>
</evidence>
<dbReference type="STRING" id="313628.LNTAR_25360"/>
<protein>
    <submittedName>
        <fullName evidence="1">Uncharacterized protein</fullName>
    </submittedName>
</protein>
<sequence length="114" mass="13845">MEIKLTDIIQKYKKNHELSRQEKWFNIYKESLAQTHVDVNQNLTEYCMQLIVKCKYLRSTISIYRNNRNRQVKVHIDGNYSMNNPLTIKLLEWKEKIDYQLNYDDNQLCDISLL</sequence>
<gene>
    <name evidence="1" type="ORF">LNTAR_25360</name>
</gene>
<accession>A6DSB4</accession>
<dbReference type="RefSeq" id="WP_007280723.1">
    <property type="nucleotide sequence ID" value="NZ_ABCK01000029.1"/>
</dbReference>
<reference evidence="1 2" key="1">
    <citation type="journal article" date="2010" name="J. Bacteriol.">
        <title>Genome sequence of Lentisphaera araneosa HTCC2155T, the type species of the order Lentisphaerales in the phylum Lentisphaerae.</title>
        <authorList>
            <person name="Thrash J.C."/>
            <person name="Cho J.C."/>
            <person name="Vergin K.L."/>
            <person name="Morris R.M."/>
            <person name="Giovannoni S.J."/>
        </authorList>
    </citation>
    <scope>NUCLEOTIDE SEQUENCE [LARGE SCALE GENOMIC DNA]</scope>
    <source>
        <strain evidence="1 2">HTCC2155</strain>
    </source>
</reference>
<keyword evidence="2" id="KW-1185">Reference proteome</keyword>
<proteinExistence type="predicted"/>